<evidence type="ECO:0000259" key="1">
    <source>
        <dbReference type="PROSITE" id="PS51502"/>
    </source>
</evidence>
<dbReference type="STRING" id="1121298.SAMN05444401_1219"/>
<reference evidence="2 3" key="1">
    <citation type="submission" date="2016-11" db="EMBL/GenBank/DDBJ databases">
        <authorList>
            <person name="Jaros S."/>
            <person name="Januszkiewicz K."/>
            <person name="Wedrychowicz H."/>
        </authorList>
    </citation>
    <scope>NUCLEOTIDE SEQUENCE [LARGE SCALE GENOMIC DNA]</scope>
    <source>
        <strain evidence="2 3">DSM 21864</strain>
    </source>
</reference>
<proteinExistence type="predicted"/>
<accession>A0A1M6CSF2</accession>
<gene>
    <name evidence="2" type="ORF">SAMN05444401_1219</name>
</gene>
<name>A0A1M6CSF2_9CLOT</name>
<evidence type="ECO:0000313" key="2">
    <source>
        <dbReference type="EMBL" id="SHI63889.1"/>
    </source>
</evidence>
<evidence type="ECO:0000313" key="3">
    <source>
        <dbReference type="Proteomes" id="UP000184080"/>
    </source>
</evidence>
<dbReference type="Pfam" id="PF07876">
    <property type="entry name" value="Dabb"/>
    <property type="match status" value="1"/>
</dbReference>
<dbReference type="OrthoDB" id="9808130at2"/>
<dbReference type="AlphaFoldDB" id="A0A1M6CSF2"/>
<dbReference type="PANTHER" id="PTHR37832">
    <property type="entry name" value="BLL2683 PROTEIN"/>
    <property type="match status" value="1"/>
</dbReference>
<sequence length="100" mass="11705">MIKHIVMWKIKDFAEGNSKEQNCNKIKNELEALKSKIPCIKSIEVGINFSEDKAAYDLVLYSEFEDENALNEYQNHEEHLKVAKYIGLVREDRIIADYKL</sequence>
<organism evidence="2 3">
    <name type="scientific">Clostridium amylolyticum</name>
    <dbReference type="NCBI Taxonomy" id="1121298"/>
    <lineage>
        <taxon>Bacteria</taxon>
        <taxon>Bacillati</taxon>
        <taxon>Bacillota</taxon>
        <taxon>Clostridia</taxon>
        <taxon>Eubacteriales</taxon>
        <taxon>Clostridiaceae</taxon>
        <taxon>Clostridium</taxon>
    </lineage>
</organism>
<dbReference type="Proteomes" id="UP000184080">
    <property type="component" value="Unassembled WGS sequence"/>
</dbReference>
<dbReference type="InterPro" id="IPR013097">
    <property type="entry name" value="Dabb"/>
</dbReference>
<dbReference type="SUPFAM" id="SSF54909">
    <property type="entry name" value="Dimeric alpha+beta barrel"/>
    <property type="match status" value="1"/>
</dbReference>
<dbReference type="EMBL" id="FQZO01000001">
    <property type="protein sequence ID" value="SHI63889.1"/>
    <property type="molecule type" value="Genomic_DNA"/>
</dbReference>
<dbReference type="InterPro" id="IPR011008">
    <property type="entry name" value="Dimeric_a/b-barrel"/>
</dbReference>
<dbReference type="Gene3D" id="3.30.70.100">
    <property type="match status" value="1"/>
</dbReference>
<dbReference type="PROSITE" id="PS51502">
    <property type="entry name" value="S_R_A_B_BARREL"/>
    <property type="match status" value="1"/>
</dbReference>
<dbReference type="SMART" id="SM00886">
    <property type="entry name" value="Dabb"/>
    <property type="match status" value="1"/>
</dbReference>
<feature type="domain" description="Stress-response A/B barrel" evidence="1">
    <location>
        <begin position="2"/>
        <end position="98"/>
    </location>
</feature>
<keyword evidence="3" id="KW-1185">Reference proteome</keyword>
<dbReference type="PANTHER" id="PTHR37832:SF1">
    <property type="entry name" value="STRESS-RESPONSE A_B BARREL DOMAIN-CONTAINING PROTEIN"/>
    <property type="match status" value="1"/>
</dbReference>
<dbReference type="RefSeq" id="WP_073004599.1">
    <property type="nucleotide sequence ID" value="NZ_FQZO01000001.1"/>
</dbReference>
<protein>
    <submittedName>
        <fullName evidence="2">Stress responsive A/B Barrel Domain</fullName>
    </submittedName>
</protein>